<dbReference type="EMBL" id="BMIS01000003">
    <property type="protein sequence ID" value="GGE65280.1"/>
    <property type="molecule type" value="Genomic_DNA"/>
</dbReference>
<reference evidence="1" key="1">
    <citation type="journal article" date="2014" name="Int. J. Syst. Evol. Microbiol.">
        <title>Complete genome sequence of Corynebacterium casei LMG S-19264T (=DSM 44701T), isolated from a smear-ripened cheese.</title>
        <authorList>
            <consortium name="US DOE Joint Genome Institute (JGI-PGF)"/>
            <person name="Walter F."/>
            <person name="Albersmeier A."/>
            <person name="Kalinowski J."/>
            <person name="Ruckert C."/>
        </authorList>
    </citation>
    <scope>NUCLEOTIDE SEQUENCE</scope>
    <source>
        <strain evidence="1">CGMCC 1.15388</strain>
    </source>
</reference>
<accession>A0A917ARN7</accession>
<name>A0A917ARN7_9MICC</name>
<gene>
    <name evidence="1" type="ORF">GCM10011401_10640</name>
</gene>
<dbReference type="AlphaFoldDB" id="A0A917ARN7"/>
<protein>
    <submittedName>
        <fullName evidence="1">Uncharacterized protein</fullName>
    </submittedName>
</protein>
<proteinExistence type="predicted"/>
<comment type="caution">
    <text evidence="1">The sequence shown here is derived from an EMBL/GenBank/DDBJ whole genome shotgun (WGS) entry which is preliminary data.</text>
</comment>
<sequence length="83" mass="8758">MAVGAVQPPPDVEDLRGSAAVHQLAQLIRGDQSAHLSPPELSPSPWVINKTHLSASNIGVSALSMDFMDHPREKGPDLTPGRG</sequence>
<organism evidence="1 2">
    <name type="scientific">Nesterenkonia cremea</name>
    <dbReference type="NCBI Taxonomy" id="1882340"/>
    <lineage>
        <taxon>Bacteria</taxon>
        <taxon>Bacillati</taxon>
        <taxon>Actinomycetota</taxon>
        <taxon>Actinomycetes</taxon>
        <taxon>Micrococcales</taxon>
        <taxon>Micrococcaceae</taxon>
        <taxon>Nesterenkonia</taxon>
    </lineage>
</organism>
<evidence type="ECO:0000313" key="1">
    <source>
        <dbReference type="EMBL" id="GGE65280.1"/>
    </source>
</evidence>
<reference evidence="1" key="2">
    <citation type="submission" date="2020-09" db="EMBL/GenBank/DDBJ databases">
        <authorList>
            <person name="Sun Q."/>
            <person name="Zhou Y."/>
        </authorList>
    </citation>
    <scope>NUCLEOTIDE SEQUENCE</scope>
    <source>
        <strain evidence="1">CGMCC 1.15388</strain>
    </source>
</reference>
<keyword evidence="2" id="KW-1185">Reference proteome</keyword>
<dbReference type="Proteomes" id="UP000633136">
    <property type="component" value="Unassembled WGS sequence"/>
</dbReference>
<evidence type="ECO:0000313" key="2">
    <source>
        <dbReference type="Proteomes" id="UP000633136"/>
    </source>
</evidence>